<feature type="region of interest" description="Disordered" evidence="1">
    <location>
        <begin position="1"/>
        <end position="74"/>
    </location>
</feature>
<comment type="caution">
    <text evidence="2">The sequence shown here is derived from an EMBL/GenBank/DDBJ whole genome shotgun (WGS) entry which is preliminary data.</text>
</comment>
<gene>
    <name evidence="2" type="ORF">COV08_01115</name>
</gene>
<accession>A0A2H0RIB0</accession>
<protein>
    <submittedName>
        <fullName evidence="2">Uncharacterized protein</fullName>
    </submittedName>
</protein>
<evidence type="ECO:0000313" key="3">
    <source>
        <dbReference type="Proteomes" id="UP000230431"/>
    </source>
</evidence>
<evidence type="ECO:0000256" key="1">
    <source>
        <dbReference type="SAM" id="MobiDB-lite"/>
    </source>
</evidence>
<evidence type="ECO:0000313" key="2">
    <source>
        <dbReference type="EMBL" id="PIR46170.1"/>
    </source>
</evidence>
<dbReference type="EMBL" id="PCYK01000007">
    <property type="protein sequence ID" value="PIR46170.1"/>
    <property type="molecule type" value="Genomic_DNA"/>
</dbReference>
<dbReference type="AlphaFoldDB" id="A0A2H0RIB0"/>
<proteinExistence type="predicted"/>
<reference evidence="2 3" key="1">
    <citation type="submission" date="2017-09" db="EMBL/GenBank/DDBJ databases">
        <title>Depth-based differentiation of microbial function through sediment-hosted aquifers and enrichment of novel symbionts in the deep terrestrial subsurface.</title>
        <authorList>
            <person name="Probst A.J."/>
            <person name="Ladd B."/>
            <person name="Jarett J.K."/>
            <person name="Geller-Mcgrath D.E."/>
            <person name="Sieber C.M."/>
            <person name="Emerson J.B."/>
            <person name="Anantharaman K."/>
            <person name="Thomas B.C."/>
            <person name="Malmstrom R."/>
            <person name="Stieglmeier M."/>
            <person name="Klingl A."/>
            <person name="Woyke T."/>
            <person name="Ryan C.M."/>
            <person name="Banfield J.F."/>
        </authorList>
    </citation>
    <scope>NUCLEOTIDE SEQUENCE [LARGE SCALE GENOMIC DNA]</scope>
    <source>
        <strain evidence="2">CG10_big_fil_rev_8_21_14_0_10_49_38</strain>
    </source>
</reference>
<organism evidence="2 3">
    <name type="scientific">Candidatus Vogelbacteria bacterium CG10_big_fil_rev_8_21_14_0_10_49_38</name>
    <dbReference type="NCBI Taxonomy" id="1975043"/>
    <lineage>
        <taxon>Bacteria</taxon>
        <taxon>Candidatus Vogeliibacteriota</taxon>
    </lineage>
</organism>
<dbReference type="Proteomes" id="UP000230431">
    <property type="component" value="Unassembled WGS sequence"/>
</dbReference>
<name>A0A2H0RIB0_9BACT</name>
<sequence length="128" mass="14435">MPVRPAKFVSANEAGRDGRKVRTLPSPWWGSQVMGNTHPVQTARCEQRRLSPKGPSAPRSSFRRTKQGEQNYKGPVLLRSALAELRKDSKTKGFVETAKSLPECKAVFREQSRKVPLFIPRPPRRIKG</sequence>